<evidence type="ECO:0000256" key="1">
    <source>
        <dbReference type="SAM" id="MobiDB-lite"/>
    </source>
</evidence>
<dbReference type="EMBL" id="QXEC01000001">
    <property type="protein sequence ID" value="RIV41535.1"/>
    <property type="molecule type" value="Genomic_DNA"/>
</dbReference>
<accession>A0A418N1A1</accession>
<proteinExistence type="predicted"/>
<evidence type="ECO:0000313" key="2">
    <source>
        <dbReference type="EMBL" id="RIV41535.1"/>
    </source>
</evidence>
<name>A0A418N1A1_9ACTN</name>
<sequence length="75" mass="7536">MPQHRDGAHQGATNNTMITAPISCHRAAFNGVVASPVAATGRGLSPTRVGDGTAHGEAWASGGHACVVSTGDDRD</sequence>
<comment type="caution">
    <text evidence="2">The sequence shown here is derived from an EMBL/GenBank/DDBJ whole genome shotgun (WGS) entry which is preliminary data.</text>
</comment>
<feature type="region of interest" description="Disordered" evidence="1">
    <location>
        <begin position="40"/>
        <end position="75"/>
    </location>
</feature>
<evidence type="ECO:0000313" key="3">
    <source>
        <dbReference type="Proteomes" id="UP000283832"/>
    </source>
</evidence>
<reference evidence="2 3" key="1">
    <citation type="submission" date="2018-08" db="EMBL/GenBank/DDBJ databases">
        <title>Jishengella sp. nov., isolated from a root of Azadirachta indica A. Juss. var. siamensis Valenton.</title>
        <authorList>
            <person name="Kuncharoen N."/>
            <person name="Tanasupawat S."/>
            <person name="Kudo T."/>
            <person name="Ohkuma M."/>
        </authorList>
    </citation>
    <scope>NUCLEOTIDE SEQUENCE [LARGE SCALE GENOMIC DNA]</scope>
    <source>
        <strain evidence="2 3">AZ1-13</strain>
    </source>
</reference>
<keyword evidence="3" id="KW-1185">Reference proteome</keyword>
<protein>
    <submittedName>
        <fullName evidence="2">Uncharacterized protein</fullName>
    </submittedName>
</protein>
<gene>
    <name evidence="2" type="ORF">D2L64_02295</name>
</gene>
<organism evidence="2 3">
    <name type="scientific">Micromonospora radicis</name>
    <dbReference type="NCBI Taxonomy" id="1894971"/>
    <lineage>
        <taxon>Bacteria</taxon>
        <taxon>Bacillati</taxon>
        <taxon>Actinomycetota</taxon>
        <taxon>Actinomycetes</taxon>
        <taxon>Micromonosporales</taxon>
        <taxon>Micromonosporaceae</taxon>
        <taxon>Micromonospora</taxon>
    </lineage>
</organism>
<dbReference type="Proteomes" id="UP000283832">
    <property type="component" value="Unassembled WGS sequence"/>
</dbReference>
<dbReference type="AlphaFoldDB" id="A0A418N1A1"/>